<accession>A0A9D2GFV5</accession>
<organism evidence="11 12">
    <name type="scientific">Candidatus Lachnoclostridium stercorigallinarum</name>
    <dbReference type="NCBI Taxonomy" id="2838634"/>
    <lineage>
        <taxon>Bacteria</taxon>
        <taxon>Bacillati</taxon>
        <taxon>Bacillota</taxon>
        <taxon>Clostridia</taxon>
        <taxon>Lachnospirales</taxon>
        <taxon>Lachnospiraceae</taxon>
    </lineage>
</organism>
<dbReference type="PIRSF" id="PIRSF006603">
    <property type="entry name" value="DinF"/>
    <property type="match status" value="1"/>
</dbReference>
<feature type="transmembrane region" description="Helical" evidence="10">
    <location>
        <begin position="387"/>
        <end position="411"/>
    </location>
</feature>
<dbReference type="Proteomes" id="UP000824101">
    <property type="component" value="Unassembled WGS sequence"/>
</dbReference>
<evidence type="ECO:0000256" key="3">
    <source>
        <dbReference type="ARBA" id="ARBA00022106"/>
    </source>
</evidence>
<dbReference type="GO" id="GO:0005886">
    <property type="term" value="C:plasma membrane"/>
    <property type="evidence" value="ECO:0007669"/>
    <property type="project" value="UniProtKB-SubCell"/>
</dbReference>
<evidence type="ECO:0000256" key="5">
    <source>
        <dbReference type="ARBA" id="ARBA00022475"/>
    </source>
</evidence>
<feature type="transmembrane region" description="Helical" evidence="10">
    <location>
        <begin position="314"/>
        <end position="335"/>
    </location>
</feature>
<dbReference type="AlphaFoldDB" id="A0A9D2GFV5"/>
<evidence type="ECO:0000256" key="2">
    <source>
        <dbReference type="ARBA" id="ARBA00008417"/>
    </source>
</evidence>
<dbReference type="Pfam" id="PF01554">
    <property type="entry name" value="MatE"/>
    <property type="match status" value="2"/>
</dbReference>
<dbReference type="InterPro" id="IPR002528">
    <property type="entry name" value="MATE_fam"/>
</dbReference>
<feature type="transmembrane region" description="Helical" evidence="10">
    <location>
        <begin position="59"/>
        <end position="82"/>
    </location>
</feature>
<sequence length="446" mass="46817">MAKENVLLTRPLPGLFLRYVAPAMAAMVLDGIQGIVDGIFIGNYVGADAMASVNIANPYYQIIIGSSMVICSGTMSAAGRALGAGKEKRAKDIYHSALVVLGVISVLLMAAGLLFSRPVALLLGASPALLENSGRYIRALAVFAPAISFKILFGFSSRLIGRPQLYLAGTVTTISANIFLDYLAVGVLGLGTAGAAAATGLAYLAGLLVVVRPLLSKETVLNVRDGVFRPKEILHASFNGASEGVNYVAAALTVFLLNRSFMEAAGEGGVAAFTIISYVGNFVTLLMFGMSDGSGPIISNNYGARNWDRIRKTLRAAVISNFILGLVLFAAFWIWGQELISLFLDGETEGEVIAMAAAGARIYGLCFLASGFNIVQSGYYTALGDAVSSILIAASRGIVFVALGLALFPGMLGINGVWFSLPFGEFATAVLCVGMYGRKGRRQKQG</sequence>
<keyword evidence="5" id="KW-1003">Cell membrane</keyword>
<evidence type="ECO:0000256" key="8">
    <source>
        <dbReference type="ARBA" id="ARBA00023136"/>
    </source>
</evidence>
<evidence type="ECO:0000256" key="4">
    <source>
        <dbReference type="ARBA" id="ARBA00022448"/>
    </source>
</evidence>
<feature type="transmembrane region" description="Helical" evidence="10">
    <location>
        <begin position="417"/>
        <end position="437"/>
    </location>
</feature>
<dbReference type="CDD" id="cd13143">
    <property type="entry name" value="MATE_MepA_like"/>
    <property type="match status" value="1"/>
</dbReference>
<evidence type="ECO:0000313" key="11">
    <source>
        <dbReference type="EMBL" id="HIZ78375.1"/>
    </source>
</evidence>
<dbReference type="PANTHER" id="PTHR43823:SF3">
    <property type="entry name" value="MULTIDRUG EXPORT PROTEIN MEPA"/>
    <property type="match status" value="1"/>
</dbReference>
<dbReference type="GO" id="GO:0046677">
    <property type="term" value="P:response to antibiotic"/>
    <property type="evidence" value="ECO:0007669"/>
    <property type="project" value="UniProtKB-KW"/>
</dbReference>
<feature type="transmembrane region" description="Helical" evidence="10">
    <location>
        <begin position="236"/>
        <end position="257"/>
    </location>
</feature>
<evidence type="ECO:0000256" key="1">
    <source>
        <dbReference type="ARBA" id="ARBA00004651"/>
    </source>
</evidence>
<keyword evidence="8 10" id="KW-0472">Membrane</keyword>
<name>A0A9D2GFV5_9FIRM</name>
<protein>
    <recommendedName>
        <fullName evidence="3">Multidrug export protein MepA</fullName>
    </recommendedName>
</protein>
<dbReference type="EMBL" id="DXBC01000019">
    <property type="protein sequence ID" value="HIZ78375.1"/>
    <property type="molecule type" value="Genomic_DNA"/>
</dbReference>
<evidence type="ECO:0000313" key="12">
    <source>
        <dbReference type="Proteomes" id="UP000824101"/>
    </source>
</evidence>
<comment type="similarity">
    <text evidence="2">Belongs to the multi antimicrobial extrusion (MATE) (TC 2.A.66.1) family. MepA subfamily.</text>
</comment>
<feature type="transmembrane region" description="Helical" evidence="10">
    <location>
        <begin position="136"/>
        <end position="153"/>
    </location>
</feature>
<evidence type="ECO:0000256" key="9">
    <source>
        <dbReference type="ARBA" id="ARBA00023251"/>
    </source>
</evidence>
<reference evidence="11" key="1">
    <citation type="journal article" date="2021" name="PeerJ">
        <title>Extensive microbial diversity within the chicken gut microbiome revealed by metagenomics and culture.</title>
        <authorList>
            <person name="Gilroy R."/>
            <person name="Ravi A."/>
            <person name="Getino M."/>
            <person name="Pursley I."/>
            <person name="Horton D.L."/>
            <person name="Alikhan N.F."/>
            <person name="Baker D."/>
            <person name="Gharbi K."/>
            <person name="Hall N."/>
            <person name="Watson M."/>
            <person name="Adriaenssens E.M."/>
            <person name="Foster-Nyarko E."/>
            <person name="Jarju S."/>
            <person name="Secka A."/>
            <person name="Antonio M."/>
            <person name="Oren A."/>
            <person name="Chaudhuri R.R."/>
            <person name="La Ragione R."/>
            <person name="Hildebrand F."/>
            <person name="Pallen M.J."/>
        </authorList>
    </citation>
    <scope>NUCLEOTIDE SEQUENCE</scope>
    <source>
        <strain evidence="11">ChiBcec1-1093</strain>
    </source>
</reference>
<feature type="transmembrane region" description="Helical" evidence="10">
    <location>
        <begin position="165"/>
        <end position="188"/>
    </location>
</feature>
<feature type="transmembrane region" description="Helical" evidence="10">
    <location>
        <begin position="194"/>
        <end position="215"/>
    </location>
</feature>
<dbReference type="GO" id="GO:0042910">
    <property type="term" value="F:xenobiotic transmembrane transporter activity"/>
    <property type="evidence" value="ECO:0007669"/>
    <property type="project" value="InterPro"/>
</dbReference>
<proteinExistence type="inferred from homology"/>
<dbReference type="InterPro" id="IPR045070">
    <property type="entry name" value="MATE_MepA-like"/>
</dbReference>
<feature type="transmembrane region" description="Helical" evidence="10">
    <location>
        <begin position="355"/>
        <end position="375"/>
    </location>
</feature>
<comment type="subcellular location">
    <subcellularLocation>
        <location evidence="1">Cell membrane</location>
        <topology evidence="1">Multi-pass membrane protein</topology>
    </subcellularLocation>
</comment>
<evidence type="ECO:0000256" key="6">
    <source>
        <dbReference type="ARBA" id="ARBA00022692"/>
    </source>
</evidence>
<keyword evidence="6 10" id="KW-0812">Transmembrane</keyword>
<comment type="caution">
    <text evidence="11">The sequence shown here is derived from an EMBL/GenBank/DDBJ whole genome shotgun (WGS) entry which is preliminary data.</text>
</comment>
<reference evidence="11" key="2">
    <citation type="submission" date="2021-04" db="EMBL/GenBank/DDBJ databases">
        <authorList>
            <person name="Gilroy R."/>
        </authorList>
    </citation>
    <scope>NUCLEOTIDE SEQUENCE</scope>
    <source>
        <strain evidence="11">ChiBcec1-1093</strain>
    </source>
</reference>
<evidence type="ECO:0000256" key="7">
    <source>
        <dbReference type="ARBA" id="ARBA00022989"/>
    </source>
</evidence>
<dbReference type="GO" id="GO:0015297">
    <property type="term" value="F:antiporter activity"/>
    <property type="evidence" value="ECO:0007669"/>
    <property type="project" value="InterPro"/>
</dbReference>
<evidence type="ECO:0000256" key="10">
    <source>
        <dbReference type="SAM" id="Phobius"/>
    </source>
</evidence>
<feature type="transmembrane region" description="Helical" evidence="10">
    <location>
        <begin position="269"/>
        <end position="288"/>
    </location>
</feature>
<feature type="transmembrane region" description="Helical" evidence="10">
    <location>
        <begin position="94"/>
        <end position="116"/>
    </location>
</feature>
<gene>
    <name evidence="11" type="ORF">IAA17_01090</name>
</gene>
<keyword evidence="7 10" id="KW-1133">Transmembrane helix</keyword>
<dbReference type="InterPro" id="IPR051327">
    <property type="entry name" value="MATE_MepA_subfamily"/>
</dbReference>
<dbReference type="PANTHER" id="PTHR43823">
    <property type="entry name" value="SPORULATION PROTEIN YKVU"/>
    <property type="match status" value="1"/>
</dbReference>
<keyword evidence="4" id="KW-0813">Transport</keyword>
<dbReference type="InterPro" id="IPR048279">
    <property type="entry name" value="MdtK-like"/>
</dbReference>
<keyword evidence="9" id="KW-0046">Antibiotic resistance</keyword>